<dbReference type="RefSeq" id="WP_137273122.1">
    <property type="nucleotide sequence ID" value="NZ_QGAL01000006.1"/>
</dbReference>
<dbReference type="EC" id="2.7.7.65" evidence="3"/>
<organism evidence="6 7">
    <name type="scientific">Enterobacter cancerogenus</name>
    <dbReference type="NCBI Taxonomy" id="69218"/>
    <lineage>
        <taxon>Bacteria</taxon>
        <taxon>Pseudomonadati</taxon>
        <taxon>Pseudomonadota</taxon>
        <taxon>Gammaproteobacteria</taxon>
        <taxon>Enterobacterales</taxon>
        <taxon>Enterobacteriaceae</taxon>
        <taxon>Enterobacter</taxon>
        <taxon>Enterobacter cloacae complex</taxon>
    </lineage>
</organism>
<protein>
    <recommendedName>
        <fullName evidence="3">diguanylate cyclase</fullName>
        <ecNumber evidence="3">2.7.7.65</ecNumber>
    </recommendedName>
</protein>
<feature type="domain" description="GGDEF" evidence="5">
    <location>
        <begin position="194"/>
        <end position="321"/>
    </location>
</feature>
<dbReference type="Gene3D" id="3.30.70.270">
    <property type="match status" value="1"/>
</dbReference>
<accession>A0AB38P164</accession>
<dbReference type="InterPro" id="IPR029787">
    <property type="entry name" value="Nucleotide_cyclase"/>
</dbReference>
<dbReference type="InterPro" id="IPR000160">
    <property type="entry name" value="GGDEF_dom"/>
</dbReference>
<evidence type="ECO:0000256" key="1">
    <source>
        <dbReference type="ARBA" id="ARBA00001946"/>
    </source>
</evidence>
<dbReference type="PROSITE" id="PS50887">
    <property type="entry name" value="GGDEF"/>
    <property type="match status" value="1"/>
</dbReference>
<evidence type="ECO:0000256" key="3">
    <source>
        <dbReference type="ARBA" id="ARBA00012528"/>
    </source>
</evidence>
<evidence type="ECO:0000313" key="6">
    <source>
        <dbReference type="EMBL" id="TKK16294.1"/>
    </source>
</evidence>
<evidence type="ECO:0000256" key="2">
    <source>
        <dbReference type="ARBA" id="ARBA00004665"/>
    </source>
</evidence>
<dbReference type="AlphaFoldDB" id="A0AB38P164"/>
<dbReference type="InterPro" id="IPR043128">
    <property type="entry name" value="Rev_trsase/Diguanyl_cyclase"/>
</dbReference>
<comment type="catalytic activity">
    <reaction evidence="4">
        <text>2 GTP = 3',3'-c-di-GMP + 2 diphosphate</text>
        <dbReference type="Rhea" id="RHEA:24898"/>
        <dbReference type="ChEBI" id="CHEBI:33019"/>
        <dbReference type="ChEBI" id="CHEBI:37565"/>
        <dbReference type="ChEBI" id="CHEBI:58805"/>
        <dbReference type="EC" id="2.7.7.65"/>
    </reaction>
</comment>
<evidence type="ECO:0000256" key="4">
    <source>
        <dbReference type="ARBA" id="ARBA00034247"/>
    </source>
</evidence>
<reference evidence="6 7" key="1">
    <citation type="journal article" date="2019" name="Sci. Rep.">
        <title>Differences in resource use lead to coexistence of seed-transmitted microbial populations.</title>
        <authorList>
            <person name="Torres-Cortes G."/>
            <person name="Garcia B.J."/>
            <person name="Compant S."/>
            <person name="Rezki S."/>
            <person name="Jones P."/>
            <person name="Preveaux A."/>
            <person name="Briand M."/>
            <person name="Roulet A."/>
            <person name="Bouchez O."/>
            <person name="Jacobson D."/>
            <person name="Barret M."/>
        </authorList>
    </citation>
    <scope>NUCLEOTIDE SEQUENCE [LARGE SCALE GENOMIC DNA]</scope>
    <source>
        <strain evidence="6 7">CFBP13530</strain>
    </source>
</reference>
<dbReference type="FunFam" id="3.30.70.270:FF:000001">
    <property type="entry name" value="Diguanylate cyclase domain protein"/>
    <property type="match status" value="1"/>
</dbReference>
<proteinExistence type="predicted"/>
<dbReference type="PANTHER" id="PTHR43102:SF2">
    <property type="entry name" value="GAF DOMAIN-CONTAINING PROTEIN"/>
    <property type="match status" value="1"/>
</dbReference>
<sequence>MKAPATPTDENERLAALRESGLLDIDRSPAFDRLTRLAKRFFQVPLAMVNLIDEHSLIVKSADGKAPDVVPRHISFCGHTILGEKPLVVGDMLQDPRFADNPLVAGEPNVRFYAGFPLRLRNGASVGSLCLIDYAPREFNAADLAVLSDLSALAEDEFAAVSAATTDELTGLFNRRGFNQIVEFALSVARRRAEPLTLGWMDLDHFKDINDRFGHDEGDKALKAMARLMQSSFREADLLVRFGGDEFAVLFADTDEQGAWIAMHYLVEQVEHYNARQLHPWSLHFSWGVSEFDHHGNDMQQWLKSADEKMYAMKRQRHQKG</sequence>
<gene>
    <name evidence="6" type="ORF">EcCFBP13530_17905</name>
</gene>
<comment type="cofactor">
    <cofactor evidence="1">
        <name>Mg(2+)</name>
        <dbReference type="ChEBI" id="CHEBI:18420"/>
    </cofactor>
</comment>
<dbReference type="InterPro" id="IPR003018">
    <property type="entry name" value="GAF"/>
</dbReference>
<dbReference type="Pfam" id="PF00990">
    <property type="entry name" value="GGDEF"/>
    <property type="match status" value="1"/>
</dbReference>
<comment type="pathway">
    <text evidence="2">Purine metabolism; 3',5'-cyclic di-GMP biosynthesis.</text>
</comment>
<dbReference type="SMART" id="SM00267">
    <property type="entry name" value="GGDEF"/>
    <property type="match status" value="1"/>
</dbReference>
<dbReference type="GO" id="GO:0052621">
    <property type="term" value="F:diguanylate cyclase activity"/>
    <property type="evidence" value="ECO:0007669"/>
    <property type="project" value="UniProtKB-EC"/>
</dbReference>
<dbReference type="SUPFAM" id="SSF55781">
    <property type="entry name" value="GAF domain-like"/>
    <property type="match status" value="1"/>
</dbReference>
<comment type="caution">
    <text evidence="6">The sequence shown here is derived from an EMBL/GenBank/DDBJ whole genome shotgun (WGS) entry which is preliminary data.</text>
</comment>
<dbReference type="Proteomes" id="UP000306327">
    <property type="component" value="Unassembled WGS sequence"/>
</dbReference>
<evidence type="ECO:0000259" key="5">
    <source>
        <dbReference type="PROSITE" id="PS50887"/>
    </source>
</evidence>
<dbReference type="PANTHER" id="PTHR43102">
    <property type="entry name" value="SLR1143 PROTEIN"/>
    <property type="match status" value="1"/>
</dbReference>
<evidence type="ECO:0000313" key="7">
    <source>
        <dbReference type="Proteomes" id="UP000306327"/>
    </source>
</evidence>
<dbReference type="SUPFAM" id="SSF55073">
    <property type="entry name" value="Nucleotide cyclase"/>
    <property type="match status" value="1"/>
</dbReference>
<name>A0AB38P164_9ENTR</name>
<dbReference type="EMBL" id="QGAL01000006">
    <property type="protein sequence ID" value="TKK16294.1"/>
    <property type="molecule type" value="Genomic_DNA"/>
</dbReference>
<dbReference type="InterPro" id="IPR029016">
    <property type="entry name" value="GAF-like_dom_sf"/>
</dbReference>
<dbReference type="CDD" id="cd01949">
    <property type="entry name" value="GGDEF"/>
    <property type="match status" value="1"/>
</dbReference>
<dbReference type="NCBIfam" id="TIGR00254">
    <property type="entry name" value="GGDEF"/>
    <property type="match status" value="1"/>
</dbReference>
<dbReference type="SMART" id="SM00065">
    <property type="entry name" value="GAF"/>
    <property type="match status" value="1"/>
</dbReference>
<dbReference type="Pfam" id="PF01590">
    <property type="entry name" value="GAF"/>
    <property type="match status" value="1"/>
</dbReference>
<dbReference type="Gene3D" id="3.30.450.40">
    <property type="match status" value="1"/>
</dbReference>